<dbReference type="CDD" id="cd07043">
    <property type="entry name" value="STAS_anti-anti-sigma_factors"/>
    <property type="match status" value="1"/>
</dbReference>
<dbReference type="Proteomes" id="UP000236732">
    <property type="component" value="Unassembled WGS sequence"/>
</dbReference>
<dbReference type="OrthoDB" id="3577449at2"/>
<evidence type="ECO:0000259" key="3">
    <source>
        <dbReference type="PROSITE" id="PS50801"/>
    </source>
</evidence>
<dbReference type="InterPro" id="IPR003658">
    <property type="entry name" value="Anti-sigma_ant"/>
</dbReference>
<organism evidence="4 5">
    <name type="scientific">Nonomuraea solani</name>
    <dbReference type="NCBI Taxonomy" id="1144553"/>
    <lineage>
        <taxon>Bacteria</taxon>
        <taxon>Bacillati</taxon>
        <taxon>Actinomycetota</taxon>
        <taxon>Actinomycetes</taxon>
        <taxon>Streptosporangiales</taxon>
        <taxon>Streptosporangiaceae</taxon>
        <taxon>Nonomuraea</taxon>
    </lineage>
</organism>
<dbReference type="Gene3D" id="3.30.750.24">
    <property type="entry name" value="STAS domain"/>
    <property type="match status" value="1"/>
</dbReference>
<dbReference type="InterPro" id="IPR002645">
    <property type="entry name" value="STAS_dom"/>
</dbReference>
<accession>A0A1H6EPH8</accession>
<dbReference type="RefSeq" id="WP_103960940.1">
    <property type="nucleotide sequence ID" value="NZ_FNVT01000014.1"/>
</dbReference>
<dbReference type="PANTHER" id="PTHR33495:SF2">
    <property type="entry name" value="ANTI-SIGMA FACTOR ANTAGONIST TM_1081-RELATED"/>
    <property type="match status" value="1"/>
</dbReference>
<gene>
    <name evidence="4" type="ORF">SAMN05444920_11423</name>
</gene>
<dbReference type="AlphaFoldDB" id="A0A1H6EPH8"/>
<sequence length="122" mass="12841">MSPLSLNHCPLPAGVLITVAGELDVTNAGHLESSIGGARRPGQPVVLDLGELTFMDSSGLHVLLRVHSGLHHEGATLHLAAVQDLPARILQITGVWDVLNIHADVAEATATLPLSADRRRLS</sequence>
<dbReference type="Pfam" id="PF01740">
    <property type="entry name" value="STAS"/>
    <property type="match status" value="1"/>
</dbReference>
<dbReference type="InterPro" id="IPR036513">
    <property type="entry name" value="STAS_dom_sf"/>
</dbReference>
<evidence type="ECO:0000256" key="1">
    <source>
        <dbReference type="ARBA" id="ARBA00009013"/>
    </source>
</evidence>
<evidence type="ECO:0000313" key="5">
    <source>
        <dbReference type="Proteomes" id="UP000236732"/>
    </source>
</evidence>
<keyword evidence="5" id="KW-1185">Reference proteome</keyword>
<proteinExistence type="inferred from homology"/>
<evidence type="ECO:0000313" key="4">
    <source>
        <dbReference type="EMBL" id="SEG99747.1"/>
    </source>
</evidence>
<feature type="domain" description="STAS" evidence="3">
    <location>
        <begin position="15"/>
        <end position="112"/>
    </location>
</feature>
<evidence type="ECO:0000256" key="2">
    <source>
        <dbReference type="RuleBase" id="RU003749"/>
    </source>
</evidence>
<name>A0A1H6EPH8_9ACTN</name>
<dbReference type="GO" id="GO:0043856">
    <property type="term" value="F:anti-sigma factor antagonist activity"/>
    <property type="evidence" value="ECO:0007669"/>
    <property type="project" value="InterPro"/>
</dbReference>
<dbReference type="PROSITE" id="PS50801">
    <property type="entry name" value="STAS"/>
    <property type="match status" value="1"/>
</dbReference>
<protein>
    <recommendedName>
        <fullName evidence="2">Anti-sigma factor antagonist</fullName>
    </recommendedName>
</protein>
<dbReference type="EMBL" id="FNVT01000014">
    <property type="protein sequence ID" value="SEG99747.1"/>
    <property type="molecule type" value="Genomic_DNA"/>
</dbReference>
<comment type="similarity">
    <text evidence="1 2">Belongs to the anti-sigma-factor antagonist family.</text>
</comment>
<reference evidence="4 5" key="1">
    <citation type="submission" date="2016-10" db="EMBL/GenBank/DDBJ databases">
        <authorList>
            <person name="de Groot N.N."/>
        </authorList>
    </citation>
    <scope>NUCLEOTIDE SEQUENCE [LARGE SCALE GENOMIC DNA]</scope>
    <source>
        <strain evidence="4 5">CGMCC 4.7037</strain>
    </source>
</reference>
<dbReference type="PANTHER" id="PTHR33495">
    <property type="entry name" value="ANTI-SIGMA FACTOR ANTAGONIST TM_1081-RELATED-RELATED"/>
    <property type="match status" value="1"/>
</dbReference>
<dbReference type="NCBIfam" id="TIGR00377">
    <property type="entry name" value="ant_ant_sig"/>
    <property type="match status" value="1"/>
</dbReference>
<dbReference type="SUPFAM" id="SSF52091">
    <property type="entry name" value="SpoIIaa-like"/>
    <property type="match status" value="1"/>
</dbReference>